<evidence type="ECO:0000259" key="14">
    <source>
        <dbReference type="Pfam" id="PF00487"/>
    </source>
</evidence>
<proteinExistence type="inferred from homology"/>
<dbReference type="RefSeq" id="WP_106646552.1">
    <property type="nucleotide sequence ID" value="NZ_BMGO01000001.1"/>
</dbReference>
<name>A0A2K9A4B5_9GAMM</name>
<dbReference type="PANTHER" id="PTHR11351:SF31">
    <property type="entry name" value="DESATURASE 1, ISOFORM A-RELATED"/>
    <property type="match status" value="1"/>
</dbReference>
<evidence type="ECO:0000256" key="9">
    <source>
        <dbReference type="ARBA" id="ARBA00023098"/>
    </source>
</evidence>
<dbReference type="InterPro" id="IPR015876">
    <property type="entry name" value="Acyl-CoA_DS"/>
</dbReference>
<evidence type="ECO:0000256" key="3">
    <source>
        <dbReference type="ARBA" id="ARBA00022516"/>
    </source>
</evidence>
<feature type="coiled-coil region" evidence="12">
    <location>
        <begin position="337"/>
        <end position="364"/>
    </location>
</feature>
<dbReference type="GO" id="GO:0006633">
    <property type="term" value="P:fatty acid biosynthetic process"/>
    <property type="evidence" value="ECO:0007669"/>
    <property type="project" value="UniProtKB-KW"/>
</dbReference>
<evidence type="ECO:0000256" key="6">
    <source>
        <dbReference type="ARBA" id="ARBA00022989"/>
    </source>
</evidence>
<dbReference type="InterPro" id="IPR005804">
    <property type="entry name" value="FA_desaturase_dom"/>
</dbReference>
<keyword evidence="3" id="KW-0444">Lipid biosynthesis</keyword>
<comment type="subcellular location">
    <subcellularLocation>
        <location evidence="1">Membrane</location>
        <topology evidence="1">Multi-pass membrane protein</topology>
    </subcellularLocation>
</comment>
<dbReference type="CDD" id="cd03505">
    <property type="entry name" value="Delta9-FADS-like"/>
    <property type="match status" value="1"/>
</dbReference>
<keyword evidence="5" id="KW-0276">Fatty acid metabolism</keyword>
<keyword evidence="10 13" id="KW-0472">Membrane</keyword>
<keyword evidence="16" id="KW-1185">Reference proteome</keyword>
<dbReference type="PRINTS" id="PR00075">
    <property type="entry name" value="FACDDSATRASE"/>
</dbReference>
<gene>
    <name evidence="15" type="ORF">CW740_05305</name>
</gene>
<evidence type="ECO:0000256" key="11">
    <source>
        <dbReference type="ARBA" id="ARBA00023160"/>
    </source>
</evidence>
<evidence type="ECO:0000313" key="16">
    <source>
        <dbReference type="Proteomes" id="UP000232693"/>
    </source>
</evidence>
<evidence type="ECO:0000313" key="15">
    <source>
        <dbReference type="EMBL" id="AUD78695.1"/>
    </source>
</evidence>
<reference evidence="15 16" key="1">
    <citation type="submission" date="2017-12" db="EMBL/GenBank/DDBJ databases">
        <title>Kangiella profundi FT102 completed genome.</title>
        <authorList>
            <person name="Xu J."/>
            <person name="Wang J."/>
            <person name="Lu Y."/>
        </authorList>
    </citation>
    <scope>NUCLEOTIDE SEQUENCE [LARGE SCALE GENOMIC DNA]</scope>
    <source>
        <strain evidence="15 16">FT102</strain>
    </source>
</reference>
<evidence type="ECO:0000256" key="10">
    <source>
        <dbReference type="ARBA" id="ARBA00023136"/>
    </source>
</evidence>
<protein>
    <submittedName>
        <fullName evidence="15">Acyl-CoA desaturase</fullName>
    </submittedName>
</protein>
<feature type="transmembrane region" description="Helical" evidence="13">
    <location>
        <begin position="12"/>
        <end position="35"/>
    </location>
</feature>
<feature type="transmembrane region" description="Helical" evidence="13">
    <location>
        <begin position="41"/>
        <end position="63"/>
    </location>
</feature>
<evidence type="ECO:0000256" key="13">
    <source>
        <dbReference type="SAM" id="Phobius"/>
    </source>
</evidence>
<feature type="transmembrane region" description="Helical" evidence="13">
    <location>
        <begin position="160"/>
        <end position="180"/>
    </location>
</feature>
<dbReference type="OrthoDB" id="19906at2"/>
<evidence type="ECO:0000256" key="1">
    <source>
        <dbReference type="ARBA" id="ARBA00004141"/>
    </source>
</evidence>
<keyword evidence="12" id="KW-0175">Coiled coil</keyword>
<evidence type="ECO:0000256" key="12">
    <source>
        <dbReference type="SAM" id="Coils"/>
    </source>
</evidence>
<sequence length="380" mass="44818">MTDSTQSQAKPIWANIIFFGLSFLAAITLVPWYGIQYGFHFSSWAWGVGLWLFSSTAISMGYHRLWSHRAYEAHPVLRVILAIGGCLALQNSALHWSSDHRIHHKHVDHDEKDPYSASLGFWHSHIGWLLMRRDNGRYNEQYDRCKDLQRDPIVMFQHKFYWPLSIGLNILVPAVLGLAYGMFWEMMLVAGVLRLVWSHHLTFFINSLAHMWGSRPYTEENSARDNLVLAVLTGGEGYHNYHHKFQYDYRNGIRWWHFDPSKWWIKSLSWIGITSNLKKVPVEKIEKAKAETLLLKAKDRVAHLPNAEEVIQMLHDEYEKLVQHLAEVYEAQKQWLEAKKNKLIESYEQEHSRLMENYHQLRKRFEEQKASWMTLAKQYA</sequence>
<organism evidence="15 16">
    <name type="scientific">Kangiella profundi</name>
    <dbReference type="NCBI Taxonomy" id="1561924"/>
    <lineage>
        <taxon>Bacteria</taxon>
        <taxon>Pseudomonadati</taxon>
        <taxon>Pseudomonadota</taxon>
        <taxon>Gammaproteobacteria</taxon>
        <taxon>Kangiellales</taxon>
        <taxon>Kangiellaceae</taxon>
        <taxon>Kangiella</taxon>
    </lineage>
</organism>
<evidence type="ECO:0000256" key="4">
    <source>
        <dbReference type="ARBA" id="ARBA00022692"/>
    </source>
</evidence>
<feature type="domain" description="Fatty acid desaturase" evidence="14">
    <location>
        <begin position="44"/>
        <end position="265"/>
    </location>
</feature>
<dbReference type="PANTHER" id="PTHR11351">
    <property type="entry name" value="ACYL-COA DESATURASE"/>
    <property type="match status" value="1"/>
</dbReference>
<evidence type="ECO:0000256" key="5">
    <source>
        <dbReference type="ARBA" id="ARBA00022832"/>
    </source>
</evidence>
<keyword evidence="4 13" id="KW-0812">Transmembrane</keyword>
<keyword evidence="7" id="KW-0560">Oxidoreductase</keyword>
<evidence type="ECO:0000256" key="2">
    <source>
        <dbReference type="ARBA" id="ARBA00008749"/>
    </source>
</evidence>
<keyword evidence="11" id="KW-0275">Fatty acid biosynthesis</keyword>
<evidence type="ECO:0000256" key="8">
    <source>
        <dbReference type="ARBA" id="ARBA00023004"/>
    </source>
</evidence>
<dbReference type="KEGG" id="kpd:CW740_05305"/>
<accession>A0A2K9A4B5</accession>
<dbReference type="Proteomes" id="UP000232693">
    <property type="component" value="Chromosome"/>
</dbReference>
<keyword evidence="9" id="KW-0443">Lipid metabolism</keyword>
<evidence type="ECO:0000256" key="7">
    <source>
        <dbReference type="ARBA" id="ARBA00023002"/>
    </source>
</evidence>
<keyword evidence="8" id="KW-0408">Iron</keyword>
<dbReference type="Pfam" id="PF00487">
    <property type="entry name" value="FA_desaturase"/>
    <property type="match status" value="1"/>
</dbReference>
<dbReference type="GO" id="GO:0016717">
    <property type="term" value="F:oxidoreductase activity, acting on paired donors, with oxidation of a pair of donors resulting in the reduction of molecular oxygen to two molecules of water"/>
    <property type="evidence" value="ECO:0007669"/>
    <property type="project" value="InterPro"/>
</dbReference>
<keyword evidence="6 13" id="KW-1133">Transmembrane helix</keyword>
<comment type="similarity">
    <text evidence="2">Belongs to the fatty acid desaturase type 2 family.</text>
</comment>
<dbReference type="AlphaFoldDB" id="A0A2K9A4B5"/>
<dbReference type="GO" id="GO:0016020">
    <property type="term" value="C:membrane"/>
    <property type="evidence" value="ECO:0007669"/>
    <property type="project" value="UniProtKB-SubCell"/>
</dbReference>
<dbReference type="EMBL" id="CP025120">
    <property type="protein sequence ID" value="AUD78695.1"/>
    <property type="molecule type" value="Genomic_DNA"/>
</dbReference>